<dbReference type="EMBL" id="JBAMMX010000027">
    <property type="protein sequence ID" value="KAK6912933.1"/>
    <property type="molecule type" value="Genomic_DNA"/>
</dbReference>
<reference evidence="1 2" key="1">
    <citation type="submission" date="2023-12" db="EMBL/GenBank/DDBJ databases">
        <title>A high-quality genome assembly for Dillenia turbinata (Dilleniales).</title>
        <authorList>
            <person name="Chanderbali A."/>
        </authorList>
    </citation>
    <scope>NUCLEOTIDE SEQUENCE [LARGE SCALE GENOMIC DNA]</scope>
    <source>
        <strain evidence="1">LSX21</strain>
        <tissue evidence="1">Leaf</tissue>
    </source>
</reference>
<keyword evidence="2" id="KW-1185">Reference proteome</keyword>
<sequence>MIHTEVCWLGWSTRQHMALWRKYLHLNFEISIVEAPSLPVLPSEPQGHRKAKVNARNQPIVMILCNEIH</sequence>
<name>A0AAN8YX83_9MAGN</name>
<comment type="caution">
    <text evidence="1">The sequence shown here is derived from an EMBL/GenBank/DDBJ whole genome shotgun (WGS) entry which is preliminary data.</text>
</comment>
<dbReference type="Proteomes" id="UP001370490">
    <property type="component" value="Unassembled WGS sequence"/>
</dbReference>
<evidence type="ECO:0000313" key="2">
    <source>
        <dbReference type="Proteomes" id="UP001370490"/>
    </source>
</evidence>
<evidence type="ECO:0000313" key="1">
    <source>
        <dbReference type="EMBL" id="KAK6912933.1"/>
    </source>
</evidence>
<organism evidence="1 2">
    <name type="scientific">Dillenia turbinata</name>
    <dbReference type="NCBI Taxonomy" id="194707"/>
    <lineage>
        <taxon>Eukaryota</taxon>
        <taxon>Viridiplantae</taxon>
        <taxon>Streptophyta</taxon>
        <taxon>Embryophyta</taxon>
        <taxon>Tracheophyta</taxon>
        <taxon>Spermatophyta</taxon>
        <taxon>Magnoliopsida</taxon>
        <taxon>eudicotyledons</taxon>
        <taxon>Gunneridae</taxon>
        <taxon>Pentapetalae</taxon>
        <taxon>Dilleniales</taxon>
        <taxon>Dilleniaceae</taxon>
        <taxon>Dillenia</taxon>
    </lineage>
</organism>
<dbReference type="AlphaFoldDB" id="A0AAN8YX83"/>
<accession>A0AAN8YX83</accession>
<proteinExistence type="predicted"/>
<gene>
    <name evidence="1" type="ORF">RJ641_022534</name>
</gene>
<protein>
    <submittedName>
        <fullName evidence="1">Uncharacterized protein</fullName>
    </submittedName>
</protein>